<dbReference type="Pfam" id="PF00274">
    <property type="entry name" value="Glycolytic"/>
    <property type="match status" value="1"/>
</dbReference>
<comment type="pathway">
    <text evidence="1">Carbohydrate degradation; glycolysis; D-glyceraldehyde 3-phosphate and glycerone phosphate from D-glucose: step 4/4.</text>
</comment>
<reference evidence="6" key="1">
    <citation type="journal article" date="2013" name="Environ. Microbiol.">
        <title>Microbiota from the distal guts of lean and obese adolescents exhibit partial functional redundancy besides clear differences in community structure.</title>
        <authorList>
            <person name="Ferrer M."/>
            <person name="Ruiz A."/>
            <person name="Lanza F."/>
            <person name="Haange S.B."/>
            <person name="Oberbach A."/>
            <person name="Till H."/>
            <person name="Bargiela R."/>
            <person name="Campoy C."/>
            <person name="Segura M.T."/>
            <person name="Richter M."/>
            <person name="von Bergen M."/>
            <person name="Seifert J."/>
            <person name="Suarez A."/>
        </authorList>
    </citation>
    <scope>NUCLEOTIDE SEQUENCE</scope>
</reference>
<dbReference type="InterPro" id="IPR013785">
    <property type="entry name" value="Aldolase_TIM"/>
</dbReference>
<evidence type="ECO:0000313" key="6">
    <source>
        <dbReference type="EMBL" id="EKC65023.1"/>
    </source>
</evidence>
<dbReference type="PANTHER" id="PTHR11627">
    <property type="entry name" value="FRUCTOSE-BISPHOSPHATE ALDOLASE"/>
    <property type="match status" value="1"/>
</dbReference>
<dbReference type="SUPFAM" id="SSF51569">
    <property type="entry name" value="Aldolase"/>
    <property type="match status" value="1"/>
</dbReference>
<dbReference type="GO" id="GO:0004332">
    <property type="term" value="F:fructose-bisphosphate aldolase activity"/>
    <property type="evidence" value="ECO:0007669"/>
    <property type="project" value="UniProtKB-EC"/>
</dbReference>
<keyword evidence="5" id="KW-0456">Lyase</keyword>
<evidence type="ECO:0000256" key="3">
    <source>
        <dbReference type="ARBA" id="ARBA00013068"/>
    </source>
</evidence>
<keyword evidence="4" id="KW-0324">Glycolysis</keyword>
<dbReference type="EC" id="4.1.2.13" evidence="3"/>
<proteinExistence type="inferred from homology"/>
<gene>
    <name evidence="6" type="ORF">OBE_06646</name>
</gene>
<protein>
    <recommendedName>
        <fullName evidence="3">fructose-bisphosphate aldolase</fullName>
        <ecNumber evidence="3">4.1.2.13</ecNumber>
    </recommendedName>
</protein>
<organism evidence="6">
    <name type="scientific">human gut metagenome</name>
    <dbReference type="NCBI Taxonomy" id="408170"/>
    <lineage>
        <taxon>unclassified sequences</taxon>
        <taxon>metagenomes</taxon>
        <taxon>organismal metagenomes</taxon>
    </lineage>
</organism>
<sequence>MTKTIYMEVIQMNEKMYEIMRDGRGFIAALDQSGGSSAKTLKNYGIDESEYSSEEEMFNLIHEMRKRVMTSKVFTNEHILGTILFEKTMMSEVNGKFTADYLWDEKGIVSFLKVDKGLAEEKNGVKLMKEIPNLNEEIEEASKKHVFGTKMRSVIYEANEE</sequence>
<evidence type="ECO:0000256" key="1">
    <source>
        <dbReference type="ARBA" id="ARBA00004714"/>
    </source>
</evidence>
<dbReference type="AlphaFoldDB" id="K1T5Z2"/>
<dbReference type="Gene3D" id="3.20.20.70">
    <property type="entry name" value="Aldolase class I"/>
    <property type="match status" value="1"/>
</dbReference>
<dbReference type="EMBL" id="AJWZ01004584">
    <property type="protein sequence ID" value="EKC65023.1"/>
    <property type="molecule type" value="Genomic_DNA"/>
</dbReference>
<comment type="similarity">
    <text evidence="2">Belongs to the class I fructose-bisphosphate aldolase family.</text>
</comment>
<comment type="caution">
    <text evidence="6">The sequence shown here is derived from an EMBL/GenBank/DDBJ whole genome shotgun (WGS) entry which is preliminary data.</text>
</comment>
<name>K1T5Z2_9ZZZZ</name>
<evidence type="ECO:0000256" key="5">
    <source>
        <dbReference type="ARBA" id="ARBA00023239"/>
    </source>
</evidence>
<dbReference type="InterPro" id="IPR000741">
    <property type="entry name" value="FBA_I"/>
</dbReference>
<evidence type="ECO:0000256" key="2">
    <source>
        <dbReference type="ARBA" id="ARBA00010387"/>
    </source>
</evidence>
<feature type="non-terminal residue" evidence="6">
    <location>
        <position position="161"/>
    </location>
</feature>
<dbReference type="GO" id="GO:0006096">
    <property type="term" value="P:glycolytic process"/>
    <property type="evidence" value="ECO:0007669"/>
    <property type="project" value="UniProtKB-UniPathway"/>
</dbReference>
<evidence type="ECO:0000256" key="4">
    <source>
        <dbReference type="ARBA" id="ARBA00023152"/>
    </source>
</evidence>
<accession>K1T5Z2</accession>
<dbReference type="UniPathway" id="UPA00109">
    <property type="reaction ID" value="UER00183"/>
</dbReference>